<dbReference type="Proteomes" id="UP001596407">
    <property type="component" value="Unassembled WGS sequence"/>
</dbReference>
<protein>
    <submittedName>
        <fullName evidence="2">DUF1616 domain-containing protein</fullName>
    </submittedName>
</protein>
<sequence length="148" mass="16397">MEGRGYRFVTWLLALALVASVLGAMAVAVSPPTPTEPYTEFYVLDDDGDAEGYPTNLTVGQSGTVIVGISNHEHRDRTYTVALALENRTLTSRTVPVESERTKELSVSFSPTDPGRKTLYFRLYRGDNASGPPYRRLRLLLNVTETSR</sequence>
<dbReference type="AlphaFoldDB" id="A0ABD5WLM1"/>
<name>A0ABD5WLM1_9EURY</name>
<dbReference type="InterPro" id="IPR013783">
    <property type="entry name" value="Ig-like_fold"/>
</dbReference>
<evidence type="ECO:0000313" key="3">
    <source>
        <dbReference type="Proteomes" id="UP001596407"/>
    </source>
</evidence>
<comment type="caution">
    <text evidence="2">The sequence shown here is derived from an EMBL/GenBank/DDBJ whole genome shotgun (WGS) entry which is preliminary data.</text>
</comment>
<evidence type="ECO:0000313" key="2">
    <source>
        <dbReference type="EMBL" id="MFC7081424.1"/>
    </source>
</evidence>
<dbReference type="InterPro" id="IPR011674">
    <property type="entry name" value="DUF1616"/>
</dbReference>
<proteinExistence type="predicted"/>
<dbReference type="Gene3D" id="2.60.40.10">
    <property type="entry name" value="Immunoglobulins"/>
    <property type="match status" value="1"/>
</dbReference>
<evidence type="ECO:0000259" key="1">
    <source>
        <dbReference type="Pfam" id="PF07760"/>
    </source>
</evidence>
<keyword evidence="3" id="KW-1185">Reference proteome</keyword>
<accession>A0ABD5WLM1</accession>
<dbReference type="Pfam" id="PF07760">
    <property type="entry name" value="DUF1616"/>
    <property type="match status" value="1"/>
</dbReference>
<dbReference type="EMBL" id="JBHSZH010000005">
    <property type="protein sequence ID" value="MFC7081424.1"/>
    <property type="molecule type" value="Genomic_DNA"/>
</dbReference>
<feature type="domain" description="DUF1616" evidence="1">
    <location>
        <begin position="5"/>
        <end position="141"/>
    </location>
</feature>
<gene>
    <name evidence="2" type="ORF">ACFQJ6_16205</name>
</gene>
<dbReference type="RefSeq" id="WP_276280662.1">
    <property type="nucleotide sequence ID" value="NZ_CP119809.1"/>
</dbReference>
<organism evidence="2 3">
    <name type="scientific">Halorussus caseinilyticus</name>
    <dbReference type="NCBI Taxonomy" id="3034025"/>
    <lineage>
        <taxon>Archaea</taxon>
        <taxon>Methanobacteriati</taxon>
        <taxon>Methanobacteriota</taxon>
        <taxon>Stenosarchaea group</taxon>
        <taxon>Halobacteria</taxon>
        <taxon>Halobacteriales</taxon>
        <taxon>Haladaptataceae</taxon>
        <taxon>Halorussus</taxon>
    </lineage>
</organism>
<reference evidence="2 3" key="1">
    <citation type="journal article" date="2019" name="Int. J. Syst. Evol. Microbiol.">
        <title>The Global Catalogue of Microorganisms (GCM) 10K type strain sequencing project: providing services to taxonomists for standard genome sequencing and annotation.</title>
        <authorList>
            <consortium name="The Broad Institute Genomics Platform"/>
            <consortium name="The Broad Institute Genome Sequencing Center for Infectious Disease"/>
            <person name="Wu L."/>
            <person name="Ma J."/>
        </authorList>
    </citation>
    <scope>NUCLEOTIDE SEQUENCE [LARGE SCALE GENOMIC DNA]</scope>
    <source>
        <strain evidence="2 3">DT72</strain>
    </source>
</reference>
<dbReference type="GeneID" id="79301827"/>